<dbReference type="AlphaFoldDB" id="A0A7J0BMI0"/>
<organism evidence="1 2">
    <name type="scientific">Desulfovibrio subterraneus</name>
    <dbReference type="NCBI Taxonomy" id="2718620"/>
    <lineage>
        <taxon>Bacteria</taxon>
        <taxon>Pseudomonadati</taxon>
        <taxon>Thermodesulfobacteriota</taxon>
        <taxon>Desulfovibrionia</taxon>
        <taxon>Desulfovibrionales</taxon>
        <taxon>Desulfovibrionaceae</taxon>
        <taxon>Desulfovibrio</taxon>
    </lineage>
</organism>
<accession>A0A7J0BMI0</accession>
<dbReference type="Proteomes" id="UP000503840">
    <property type="component" value="Unassembled WGS sequence"/>
</dbReference>
<reference evidence="1 2" key="1">
    <citation type="submission" date="2020-05" db="EMBL/GenBank/DDBJ databases">
        <title>Draft genome sequence of Desulfovibrio sp. strain HN2T.</title>
        <authorList>
            <person name="Ueno A."/>
            <person name="Tamazawa S."/>
            <person name="Tamamura S."/>
            <person name="Murakami T."/>
            <person name="Kiyama T."/>
            <person name="Inomata H."/>
            <person name="Amano Y."/>
            <person name="Miyakawa K."/>
            <person name="Tamaki H."/>
            <person name="Naganuma T."/>
            <person name="Kaneko K."/>
        </authorList>
    </citation>
    <scope>NUCLEOTIDE SEQUENCE [LARGE SCALE GENOMIC DNA]</scope>
    <source>
        <strain evidence="1 2">HN2</strain>
    </source>
</reference>
<sequence>MEREFVKEVCRVLEKQGLSHREFGKRLFETDDGPRQWAKVRNPTGEGKTRKLSLDECYKIAGILGIELPMLLLQTAIRNEENA</sequence>
<gene>
    <name evidence="1" type="ORF">DSM101010T_25990</name>
</gene>
<dbReference type="EMBL" id="BLVO01000013">
    <property type="protein sequence ID" value="GFM34234.1"/>
    <property type="molecule type" value="Genomic_DNA"/>
</dbReference>
<name>A0A7J0BMI0_9BACT</name>
<protein>
    <submittedName>
        <fullName evidence="1">Uncharacterized protein</fullName>
    </submittedName>
</protein>
<proteinExistence type="predicted"/>
<keyword evidence="2" id="KW-1185">Reference proteome</keyword>
<evidence type="ECO:0000313" key="1">
    <source>
        <dbReference type="EMBL" id="GFM34234.1"/>
    </source>
</evidence>
<comment type="caution">
    <text evidence="1">The sequence shown here is derived from an EMBL/GenBank/DDBJ whole genome shotgun (WGS) entry which is preliminary data.</text>
</comment>
<evidence type="ECO:0000313" key="2">
    <source>
        <dbReference type="Proteomes" id="UP000503840"/>
    </source>
</evidence>